<dbReference type="Pfam" id="PF21826">
    <property type="entry name" value="DUF6887"/>
    <property type="match status" value="1"/>
</dbReference>
<dbReference type="EMBL" id="JYON01000023">
    <property type="protein sequence ID" value="KJH70405.1"/>
    <property type="molecule type" value="Genomic_DNA"/>
</dbReference>
<accession>A0A0D8ZNT4</accession>
<dbReference type="InterPro" id="IPR054053">
    <property type="entry name" value="DUF6887"/>
</dbReference>
<evidence type="ECO:0000313" key="1">
    <source>
        <dbReference type="EMBL" id="KJH70405.1"/>
    </source>
</evidence>
<dbReference type="AlphaFoldDB" id="A0A0D8ZNT4"/>
<dbReference type="PATRIC" id="fig|1618023.3.peg.1085"/>
<comment type="caution">
    <text evidence="1">The sequence shown here is derived from an EMBL/GenBank/DDBJ whole genome shotgun (WGS) entry which is preliminary data.</text>
</comment>
<dbReference type="Proteomes" id="UP000032452">
    <property type="component" value="Unassembled WGS sequence"/>
</dbReference>
<evidence type="ECO:0000313" key="2">
    <source>
        <dbReference type="Proteomes" id="UP000032452"/>
    </source>
</evidence>
<organism evidence="1 2">
    <name type="scientific">Aliterella atlantica CENA595</name>
    <dbReference type="NCBI Taxonomy" id="1618023"/>
    <lineage>
        <taxon>Bacteria</taxon>
        <taxon>Bacillati</taxon>
        <taxon>Cyanobacteriota</taxon>
        <taxon>Cyanophyceae</taxon>
        <taxon>Chroococcidiopsidales</taxon>
        <taxon>Aliterellaceae</taxon>
        <taxon>Aliterella</taxon>
    </lineage>
</organism>
<dbReference type="OrthoDB" id="426753at2"/>
<protein>
    <submittedName>
        <fullName evidence="1">Uncharacterized protein</fullName>
    </submittedName>
</protein>
<gene>
    <name evidence="1" type="ORF">UH38_18250</name>
</gene>
<sequence>MEVHLNVNFKEMTNSELRAYIKEHRSDDEAIRELFVNRRSPDETATWYSFPHNAEGLKQGEEIISAKIKENKLEE</sequence>
<name>A0A0D8ZNT4_9CYAN</name>
<reference evidence="1 2" key="1">
    <citation type="submission" date="2015-02" db="EMBL/GenBank/DDBJ databases">
        <title>Draft genome of a novel marine cyanobacterium (Chroococcales) isolated from South Atlantic Ocean.</title>
        <authorList>
            <person name="Rigonato J."/>
            <person name="Alvarenga D.O."/>
            <person name="Branco L.H."/>
            <person name="Varani A.M."/>
            <person name="Brandini F.P."/>
            <person name="Fiore M.F."/>
        </authorList>
    </citation>
    <scope>NUCLEOTIDE SEQUENCE [LARGE SCALE GENOMIC DNA]</scope>
    <source>
        <strain evidence="1 2">CENA595</strain>
    </source>
</reference>
<proteinExistence type="predicted"/>
<keyword evidence="2" id="KW-1185">Reference proteome</keyword>